<keyword evidence="6" id="KW-0067">ATP-binding</keyword>
<feature type="compositionally biased region" description="Basic residues" evidence="11">
    <location>
        <begin position="441"/>
        <end position="462"/>
    </location>
</feature>
<keyword evidence="14" id="KW-1185">Reference proteome</keyword>
<feature type="compositionally biased region" description="Acidic residues" evidence="11">
    <location>
        <begin position="728"/>
        <end position="740"/>
    </location>
</feature>
<comment type="catalytic activity">
    <reaction evidence="1 10">
        <text>ATP-dependent breakage, passage and rejoining of double-stranded DNA.</text>
        <dbReference type="EC" id="5.6.2.2"/>
    </reaction>
</comment>
<feature type="compositionally biased region" description="Acidic residues" evidence="11">
    <location>
        <begin position="348"/>
        <end position="359"/>
    </location>
</feature>
<dbReference type="SMART" id="SM00434">
    <property type="entry name" value="TOP4c"/>
    <property type="match status" value="1"/>
</dbReference>
<evidence type="ECO:0000256" key="7">
    <source>
        <dbReference type="ARBA" id="ARBA00023029"/>
    </source>
</evidence>
<dbReference type="InterPro" id="IPR050634">
    <property type="entry name" value="DNA_Topoisomerase_II"/>
</dbReference>
<accession>A0ABQ6N8L9</accession>
<dbReference type="SUPFAM" id="SSF56719">
    <property type="entry name" value="Type II DNA topoisomerase"/>
    <property type="match status" value="1"/>
</dbReference>
<evidence type="ECO:0000256" key="11">
    <source>
        <dbReference type="SAM" id="MobiDB-lite"/>
    </source>
</evidence>
<keyword evidence="7 10" id="KW-0799">Topoisomerase</keyword>
<comment type="cofactor">
    <cofactor evidence="2">
        <name>Mg(2+)</name>
        <dbReference type="ChEBI" id="CHEBI:18420"/>
    </cofactor>
</comment>
<dbReference type="PRINTS" id="PR01158">
    <property type="entry name" value="TOPISMRASEII"/>
</dbReference>
<protein>
    <recommendedName>
        <fullName evidence="4">DNA topoisomerase (ATP-hydrolyzing)</fullName>
        <ecNumber evidence="4">5.6.2.2</ecNumber>
    </recommendedName>
</protein>
<proteinExistence type="inferred from homology"/>
<evidence type="ECO:0000256" key="1">
    <source>
        <dbReference type="ARBA" id="ARBA00000185"/>
    </source>
</evidence>
<keyword evidence="9 10" id="KW-0413">Isomerase</keyword>
<evidence type="ECO:0000256" key="6">
    <source>
        <dbReference type="ARBA" id="ARBA00022840"/>
    </source>
</evidence>
<organism evidence="13 14">
    <name type="scientific">Tetraparma gracilis</name>
    <dbReference type="NCBI Taxonomy" id="2962635"/>
    <lineage>
        <taxon>Eukaryota</taxon>
        <taxon>Sar</taxon>
        <taxon>Stramenopiles</taxon>
        <taxon>Ochrophyta</taxon>
        <taxon>Bolidophyceae</taxon>
        <taxon>Parmales</taxon>
        <taxon>Triparmaceae</taxon>
        <taxon>Tetraparma</taxon>
    </lineage>
</organism>
<feature type="domain" description="Topo IIA-type catalytic" evidence="12">
    <location>
        <begin position="1"/>
        <end position="414"/>
    </location>
</feature>
<evidence type="ECO:0000256" key="5">
    <source>
        <dbReference type="ARBA" id="ARBA00022741"/>
    </source>
</evidence>
<feature type="compositionally biased region" description="Acidic residues" evidence="11">
    <location>
        <begin position="609"/>
        <end position="629"/>
    </location>
</feature>
<dbReference type="InterPro" id="IPR013758">
    <property type="entry name" value="Topo_IIA_A/C_ab"/>
</dbReference>
<dbReference type="Gene3D" id="3.90.199.10">
    <property type="entry name" value="Topoisomerase II, domain 5"/>
    <property type="match status" value="1"/>
</dbReference>
<comment type="similarity">
    <text evidence="3">Belongs to the type II topoisomerase family.</text>
</comment>
<comment type="caution">
    <text evidence="13">The sequence shown here is derived from an EMBL/GenBank/DDBJ whole genome shotgun (WGS) entry which is preliminary data.</text>
</comment>
<feature type="compositionally biased region" description="Acidic residues" evidence="11">
    <location>
        <begin position="466"/>
        <end position="482"/>
    </location>
</feature>
<feature type="compositionally biased region" description="Acidic residues" evidence="11">
    <location>
        <begin position="687"/>
        <end position="702"/>
    </location>
</feature>
<feature type="region of interest" description="Disordered" evidence="11">
    <location>
        <begin position="435"/>
        <end position="482"/>
    </location>
</feature>
<dbReference type="Gene3D" id="3.30.1360.40">
    <property type="match status" value="1"/>
</dbReference>
<evidence type="ECO:0000259" key="12">
    <source>
        <dbReference type="PROSITE" id="PS52040"/>
    </source>
</evidence>
<dbReference type="InterPro" id="IPR001154">
    <property type="entry name" value="TopoII_euk"/>
</dbReference>
<dbReference type="Gene3D" id="1.10.268.10">
    <property type="entry name" value="Topoisomerase, domain 3"/>
    <property type="match status" value="1"/>
</dbReference>
<keyword evidence="8 10" id="KW-0238">DNA-binding</keyword>
<dbReference type="PANTHER" id="PTHR10169:SF38">
    <property type="entry name" value="DNA TOPOISOMERASE 2"/>
    <property type="match status" value="1"/>
</dbReference>
<sequence>MSLTGTIIGMAQSFLGSNNINLLTPSGQFGTRRMGGKDSASPRYVFTKLEKVTRAIFHPDDDQLLNFLSEDGLSIEPEFYMPVIPLVLVNGSDGIGTGWSSNTPQFGARDIIKNLRRMISNEPLEPLVPSYSGFKGEMIAEEGKKKGNFKVEGKVERIDDTTLLVSELPIRKWTQDYKIMLELMMEADVEGAKKEAEKSVTPDVKDFSENHTDTSVSFTIKCEASKIDAWEKAPGGLLAKFKLTGSIATSNMNLFDAQGRISKYDTPEAILKTFFKTRLGYYVQRKDALLKVMKRELSMLDNKARFVQAVCDGSLKISNRKRKDLLKEMVKMGLETFEKETPKGKAAEEEDSDDEEEGQTDAQLVKGFEYLMGMKLWTLTTEKVEKIKAELAEKQEEVEVLEATAPHQLWWSDLNDLEDILDERDADIAVAEAEERSAQNKAKKTQATKNKKAAKKIKKKKKAEWDSDDEDSDEEMADFDDEEDILMDSMVTTKKVKKEKKPLVNFSAKYAAPPEAAPIVEDVVEGVHLFTATVKAEPKLAKSASAKALKASASVESLGSVSELTENLTLAERLAAKSGKGKAAKKAPAASAKPKKAAKPVAKAKAWDSDEEDSASEPELDDDEFDDAEVACPADMSMLDMSQFDAAPLTPAGKKAKAKPKAKPKAKKEVKKAPAKKAVKKAKKQESEDEMDFDEEDDEDEVVAVAPRARGNGRARSTVDYAALGGGDDSDAESDESDFE</sequence>
<dbReference type="InterPro" id="IPR013760">
    <property type="entry name" value="Topo_IIA-like_dom_sf"/>
</dbReference>
<evidence type="ECO:0000256" key="3">
    <source>
        <dbReference type="ARBA" id="ARBA00011080"/>
    </source>
</evidence>
<dbReference type="PROSITE" id="PS52040">
    <property type="entry name" value="TOPO_IIA"/>
    <property type="match status" value="1"/>
</dbReference>
<feature type="compositionally biased region" description="Basic residues" evidence="11">
    <location>
        <begin position="654"/>
        <end position="683"/>
    </location>
</feature>
<dbReference type="PANTHER" id="PTHR10169">
    <property type="entry name" value="DNA TOPOISOMERASE/GYRASE"/>
    <property type="match status" value="1"/>
</dbReference>
<keyword evidence="5" id="KW-0547">Nucleotide-binding</keyword>
<dbReference type="EMBL" id="BRYB01006501">
    <property type="protein sequence ID" value="GMI50346.1"/>
    <property type="molecule type" value="Genomic_DNA"/>
</dbReference>
<evidence type="ECO:0000256" key="4">
    <source>
        <dbReference type="ARBA" id="ARBA00012895"/>
    </source>
</evidence>
<evidence type="ECO:0000256" key="10">
    <source>
        <dbReference type="PROSITE-ProRule" id="PRU01384"/>
    </source>
</evidence>
<evidence type="ECO:0000313" key="14">
    <source>
        <dbReference type="Proteomes" id="UP001165060"/>
    </source>
</evidence>
<evidence type="ECO:0000256" key="8">
    <source>
        <dbReference type="ARBA" id="ARBA00023125"/>
    </source>
</evidence>
<feature type="region of interest" description="Disordered" evidence="11">
    <location>
        <begin position="337"/>
        <end position="359"/>
    </location>
</feature>
<gene>
    <name evidence="13" type="ORF">TeGR_g9168</name>
</gene>
<evidence type="ECO:0000313" key="13">
    <source>
        <dbReference type="EMBL" id="GMI50346.1"/>
    </source>
</evidence>
<evidence type="ECO:0000256" key="9">
    <source>
        <dbReference type="ARBA" id="ARBA00023235"/>
    </source>
</evidence>
<dbReference type="Proteomes" id="UP001165060">
    <property type="component" value="Unassembled WGS sequence"/>
</dbReference>
<dbReference type="EC" id="5.6.2.2" evidence="4"/>
<dbReference type="InterPro" id="IPR002205">
    <property type="entry name" value="Topo_IIA_dom_A"/>
</dbReference>
<feature type="region of interest" description="Disordered" evidence="11">
    <location>
        <begin position="576"/>
        <end position="740"/>
    </location>
</feature>
<feature type="compositionally biased region" description="Basic and acidic residues" evidence="11">
    <location>
        <begin position="337"/>
        <end position="347"/>
    </location>
</feature>
<feature type="active site" description="O-(5'-phospho-DNA)-tyrosine intermediate" evidence="10">
    <location>
        <position position="44"/>
    </location>
</feature>
<dbReference type="Pfam" id="PF00521">
    <property type="entry name" value="DNA_topoisoIV"/>
    <property type="match status" value="1"/>
</dbReference>
<dbReference type="InterPro" id="IPR013757">
    <property type="entry name" value="Topo_IIA_A_a_sf"/>
</dbReference>
<evidence type="ECO:0000256" key="2">
    <source>
        <dbReference type="ARBA" id="ARBA00001946"/>
    </source>
</evidence>
<name>A0ABQ6N8L9_9STRA</name>
<reference evidence="13 14" key="1">
    <citation type="journal article" date="2023" name="Commun. Biol.">
        <title>Genome analysis of Parmales, the sister group of diatoms, reveals the evolutionary specialization of diatoms from phago-mixotrophs to photoautotrophs.</title>
        <authorList>
            <person name="Ban H."/>
            <person name="Sato S."/>
            <person name="Yoshikawa S."/>
            <person name="Yamada K."/>
            <person name="Nakamura Y."/>
            <person name="Ichinomiya M."/>
            <person name="Sato N."/>
            <person name="Blanc-Mathieu R."/>
            <person name="Endo H."/>
            <person name="Kuwata A."/>
            <person name="Ogata H."/>
        </authorList>
    </citation>
    <scope>NUCLEOTIDE SEQUENCE [LARGE SCALE GENOMIC DNA]</scope>
</reference>